<dbReference type="Proteomes" id="UP000219193">
    <property type="component" value="Unassembled WGS sequence"/>
</dbReference>
<keyword evidence="3" id="KW-1185">Reference proteome</keyword>
<dbReference type="EMBL" id="OCMF01000006">
    <property type="protein sequence ID" value="SOC81551.1"/>
    <property type="molecule type" value="Genomic_DNA"/>
</dbReference>
<proteinExistence type="predicted"/>
<protein>
    <submittedName>
        <fullName evidence="2">Uncharacterized protein</fullName>
    </submittedName>
</protein>
<evidence type="ECO:0000313" key="3">
    <source>
        <dbReference type="Proteomes" id="UP000219193"/>
    </source>
</evidence>
<name>A0A285X8A4_9FLAO</name>
<reference evidence="3" key="1">
    <citation type="submission" date="2017-09" db="EMBL/GenBank/DDBJ databases">
        <authorList>
            <person name="Varghese N."/>
            <person name="Submissions S."/>
        </authorList>
    </citation>
    <scope>NUCLEOTIDE SEQUENCE [LARGE SCALE GENOMIC DNA]</scope>
    <source>
        <strain evidence="3">CGMCC 1.12641</strain>
    </source>
</reference>
<organism evidence="2 3">
    <name type="scientific">Salinimicrobium sediminis</name>
    <dbReference type="NCBI Taxonomy" id="1343891"/>
    <lineage>
        <taxon>Bacteria</taxon>
        <taxon>Pseudomonadati</taxon>
        <taxon>Bacteroidota</taxon>
        <taxon>Flavobacteriia</taxon>
        <taxon>Flavobacteriales</taxon>
        <taxon>Flavobacteriaceae</taxon>
        <taxon>Salinimicrobium</taxon>
    </lineage>
</organism>
<dbReference type="AlphaFoldDB" id="A0A285X8A4"/>
<sequence>MDCRLVGSSQYSVSSRYHNRKVRFVKCHTQPRLHIWRKASLKERSRVVSYSLQTSYLFFQPPTRNPQPGTRNPQLKNAQAPSTKFQAPNSRHQIPSTKYQIPNSKFQAPNSKHQIPFPDIFLCDLTFLA</sequence>
<evidence type="ECO:0000313" key="2">
    <source>
        <dbReference type="EMBL" id="SOC81551.1"/>
    </source>
</evidence>
<feature type="compositionally biased region" description="Polar residues" evidence="1">
    <location>
        <begin position="66"/>
        <end position="94"/>
    </location>
</feature>
<feature type="region of interest" description="Disordered" evidence="1">
    <location>
        <begin position="60"/>
        <end position="94"/>
    </location>
</feature>
<accession>A0A285X8A4</accession>
<gene>
    <name evidence="2" type="ORF">SAMN06296241_3130</name>
</gene>
<evidence type="ECO:0000256" key="1">
    <source>
        <dbReference type="SAM" id="MobiDB-lite"/>
    </source>
</evidence>